<feature type="transmembrane region" description="Helical" evidence="16">
    <location>
        <begin position="84"/>
        <end position="101"/>
    </location>
</feature>
<dbReference type="GeneID" id="11341518"/>
<evidence type="ECO:0000256" key="4">
    <source>
        <dbReference type="ARBA" id="ARBA00021095"/>
    </source>
</evidence>
<accession>G8J8E8</accession>
<evidence type="ECO:0000256" key="10">
    <source>
        <dbReference type="ARBA" id="ARBA00022989"/>
    </source>
</evidence>
<evidence type="ECO:0000256" key="1">
    <source>
        <dbReference type="ARBA" id="ARBA00004225"/>
    </source>
</evidence>
<gene>
    <name evidence="17" type="primary">ND6</name>
</gene>
<evidence type="ECO:0000256" key="5">
    <source>
        <dbReference type="ARBA" id="ARBA00022448"/>
    </source>
</evidence>
<feature type="transmembrane region" description="Helical" evidence="16">
    <location>
        <begin position="143"/>
        <end position="167"/>
    </location>
</feature>
<evidence type="ECO:0000256" key="3">
    <source>
        <dbReference type="ARBA" id="ARBA00012944"/>
    </source>
</evidence>
<dbReference type="GO" id="GO:0031966">
    <property type="term" value="C:mitochondrial membrane"/>
    <property type="evidence" value="ECO:0007669"/>
    <property type="project" value="UniProtKB-SubCell"/>
</dbReference>
<evidence type="ECO:0000256" key="13">
    <source>
        <dbReference type="ARBA" id="ARBA00023136"/>
    </source>
</evidence>
<evidence type="ECO:0000256" key="15">
    <source>
        <dbReference type="ARBA" id="ARBA00049551"/>
    </source>
</evidence>
<dbReference type="PANTHER" id="PTHR11435:SF1">
    <property type="entry name" value="NADH-UBIQUINONE OXIDOREDUCTASE CHAIN 6"/>
    <property type="match status" value="1"/>
</dbReference>
<evidence type="ECO:0000313" key="17">
    <source>
        <dbReference type="EMBL" id="AET13066.1"/>
    </source>
</evidence>
<dbReference type="EMBL" id="JN861747">
    <property type="protein sequence ID" value="AET13066.1"/>
    <property type="molecule type" value="Genomic_DNA"/>
</dbReference>
<evidence type="ECO:0000256" key="2">
    <source>
        <dbReference type="ARBA" id="ARBA00005698"/>
    </source>
</evidence>
<keyword evidence="7 16" id="KW-0812">Transmembrane</keyword>
<evidence type="ECO:0000256" key="12">
    <source>
        <dbReference type="ARBA" id="ARBA00023128"/>
    </source>
</evidence>
<geneLocation type="mitochondrion" evidence="17"/>
<keyword evidence="9" id="KW-0249">Electron transport</keyword>
<dbReference type="InterPro" id="IPR050269">
    <property type="entry name" value="ComplexI_Subunit6"/>
</dbReference>
<comment type="catalytic activity">
    <reaction evidence="15">
        <text>a ubiquinone + NADH + 5 H(+)(in) = a ubiquinol + NAD(+) + 4 H(+)(out)</text>
        <dbReference type="Rhea" id="RHEA:29091"/>
        <dbReference type="Rhea" id="RHEA-COMP:9565"/>
        <dbReference type="Rhea" id="RHEA-COMP:9566"/>
        <dbReference type="ChEBI" id="CHEBI:15378"/>
        <dbReference type="ChEBI" id="CHEBI:16389"/>
        <dbReference type="ChEBI" id="CHEBI:17976"/>
        <dbReference type="ChEBI" id="CHEBI:57540"/>
        <dbReference type="ChEBI" id="CHEBI:57945"/>
        <dbReference type="EC" id="7.1.1.2"/>
    </reaction>
</comment>
<keyword evidence="10 16" id="KW-1133">Transmembrane helix</keyword>
<evidence type="ECO:0000256" key="9">
    <source>
        <dbReference type="ARBA" id="ARBA00022982"/>
    </source>
</evidence>
<evidence type="ECO:0000256" key="11">
    <source>
        <dbReference type="ARBA" id="ARBA00023027"/>
    </source>
</evidence>
<feature type="transmembrane region" description="Helical" evidence="16">
    <location>
        <begin position="48"/>
        <end position="72"/>
    </location>
</feature>
<feature type="transmembrane region" description="Helical" evidence="16">
    <location>
        <begin position="12"/>
        <end position="36"/>
    </location>
</feature>
<dbReference type="CTD" id="4541"/>
<dbReference type="AlphaFoldDB" id="G8J8E8"/>
<keyword evidence="11" id="KW-0520">NAD</keyword>
<organism evidence="17">
    <name type="scientific">Cramptonomyia spenceri</name>
    <dbReference type="NCBI Taxonomy" id="209689"/>
    <lineage>
        <taxon>Eukaryota</taxon>
        <taxon>Metazoa</taxon>
        <taxon>Ecdysozoa</taxon>
        <taxon>Arthropoda</taxon>
        <taxon>Hexapoda</taxon>
        <taxon>Insecta</taxon>
        <taxon>Pterygota</taxon>
        <taxon>Neoptera</taxon>
        <taxon>Endopterygota</taxon>
        <taxon>Diptera</taxon>
        <taxon>Nematocera</taxon>
        <taxon>Pachyneuroidea</taxon>
        <taxon>Pachyneuridae</taxon>
        <taxon>Cramptonomyia</taxon>
    </lineage>
</organism>
<evidence type="ECO:0000256" key="6">
    <source>
        <dbReference type="ARBA" id="ARBA00022660"/>
    </source>
</evidence>
<dbReference type="EC" id="7.1.1.2" evidence="3"/>
<name>G8J8E8_9DIPT</name>
<dbReference type="RefSeq" id="YP_004935241.1">
    <property type="nucleotide sequence ID" value="NC_016203.1"/>
</dbReference>
<comment type="subcellular location">
    <subcellularLocation>
        <location evidence="1">Mitochondrion membrane</location>
        <topology evidence="1">Multi-pass membrane protein</topology>
    </subcellularLocation>
</comment>
<dbReference type="GO" id="GO:0008137">
    <property type="term" value="F:NADH dehydrogenase (ubiquinone) activity"/>
    <property type="evidence" value="ECO:0007669"/>
    <property type="project" value="UniProtKB-EC"/>
</dbReference>
<evidence type="ECO:0000256" key="8">
    <source>
        <dbReference type="ARBA" id="ARBA00022967"/>
    </source>
</evidence>
<keyword evidence="13 16" id="KW-0472">Membrane</keyword>
<keyword evidence="6" id="KW-0679">Respiratory chain</keyword>
<keyword evidence="8" id="KW-1278">Translocase</keyword>
<evidence type="ECO:0000256" key="16">
    <source>
        <dbReference type="SAM" id="Phobius"/>
    </source>
</evidence>
<keyword evidence="12 17" id="KW-0496">Mitochondrion</keyword>
<sequence length="175" mass="20426">MTLFLISFYMIILSMIFLQMIHPLAMGLIMLIQTFLTCLFVGSLTQTFWFSYILFIVFLGGLLVLFIYVSALASNEMFSPSMKIILFMIMTSLFFMIYFMFMDTTLTPKFSSNMEIKSIYNMNSYILENNLNLNKLYNFPSNLITLLLINYLLLTLIVIVKITNIFYGPLRQNMS</sequence>
<comment type="similarity">
    <text evidence="2">Belongs to the complex I subunit 6 family.</text>
</comment>
<evidence type="ECO:0000256" key="14">
    <source>
        <dbReference type="ARBA" id="ARBA00031019"/>
    </source>
</evidence>
<protein>
    <recommendedName>
        <fullName evidence="4">NADH-ubiquinone oxidoreductase chain 6</fullName>
        <ecNumber evidence="3">7.1.1.2</ecNumber>
    </recommendedName>
    <alternativeName>
        <fullName evidence="14">NADH dehydrogenase subunit 6</fullName>
    </alternativeName>
</protein>
<proteinExistence type="inferred from homology"/>
<evidence type="ECO:0000256" key="7">
    <source>
        <dbReference type="ARBA" id="ARBA00022692"/>
    </source>
</evidence>
<dbReference type="PANTHER" id="PTHR11435">
    <property type="entry name" value="NADH UBIQUINONE OXIDOREDUCTASE SUBUNIT ND6"/>
    <property type="match status" value="1"/>
</dbReference>
<reference evidence="17" key="1">
    <citation type="journal article" date="2012" name="Genome Biol. Evol.">
        <title>Mitochondrial genome sequences of Nematocera (lower Diptera): evidence of rearrangement following a complete genome duplication in a winter crane fly.</title>
        <authorList>
            <person name="Beckenbach A.T."/>
        </authorList>
    </citation>
    <scope>NUCLEOTIDE SEQUENCE</scope>
</reference>
<keyword evidence="5" id="KW-0813">Transport</keyword>